<gene>
    <name evidence="2" type="ORF">NCTC10283_00490</name>
</gene>
<dbReference type="Proteomes" id="UP000254209">
    <property type="component" value="Unassembled WGS sequence"/>
</dbReference>
<keyword evidence="1" id="KW-0472">Membrane</keyword>
<feature type="transmembrane region" description="Helical" evidence="1">
    <location>
        <begin position="29"/>
        <end position="51"/>
    </location>
</feature>
<keyword evidence="1" id="KW-0812">Transmembrane</keyword>
<dbReference type="AlphaFoldDB" id="A0A376BL23"/>
<keyword evidence="1" id="KW-1133">Transmembrane helix</keyword>
<proteinExistence type="predicted"/>
<evidence type="ECO:0000313" key="3">
    <source>
        <dbReference type="Proteomes" id="UP000254209"/>
    </source>
</evidence>
<organism evidence="2 3">
    <name type="scientific">Alysiella crassa</name>
    <dbReference type="NCBI Taxonomy" id="153491"/>
    <lineage>
        <taxon>Bacteria</taxon>
        <taxon>Pseudomonadati</taxon>
        <taxon>Pseudomonadota</taxon>
        <taxon>Betaproteobacteria</taxon>
        <taxon>Neisseriales</taxon>
        <taxon>Neisseriaceae</taxon>
        <taxon>Alysiella</taxon>
    </lineage>
</organism>
<protein>
    <submittedName>
        <fullName evidence="2">Uncharacterized protein</fullName>
    </submittedName>
</protein>
<evidence type="ECO:0000313" key="2">
    <source>
        <dbReference type="EMBL" id="SSY70401.1"/>
    </source>
</evidence>
<dbReference type="RefSeq" id="WP_034291952.1">
    <property type="nucleotide sequence ID" value="NZ_CP091519.2"/>
</dbReference>
<keyword evidence="3" id="KW-1185">Reference proteome</keyword>
<reference evidence="2 3" key="1">
    <citation type="submission" date="2018-06" db="EMBL/GenBank/DDBJ databases">
        <authorList>
            <consortium name="Pathogen Informatics"/>
            <person name="Doyle S."/>
        </authorList>
    </citation>
    <scope>NUCLEOTIDE SEQUENCE [LARGE SCALE GENOMIC DNA]</scope>
    <source>
        <strain evidence="2 3">NCTC10283</strain>
    </source>
</reference>
<sequence>MEKYEYIFINDKNIDTKLENPYELWKKRICIAITTILITMVFFGMIIVNWLPDYLAEQYAKEKLNIKTGCLYQINTGIRNNVAFKIEDATLYTYYIQIPNTKNKELPHLEPNKCFTVQYIEVDLIIYKKNYVYNF</sequence>
<accession>A0A376BL23</accession>
<dbReference type="EMBL" id="UFSO01000002">
    <property type="protein sequence ID" value="SSY70401.1"/>
    <property type="molecule type" value="Genomic_DNA"/>
</dbReference>
<name>A0A376BL23_9NEIS</name>
<dbReference type="OrthoDB" id="9860922at2"/>
<evidence type="ECO:0000256" key="1">
    <source>
        <dbReference type="SAM" id="Phobius"/>
    </source>
</evidence>